<organism evidence="3 4">
    <name type="scientific">Portibacter lacus</name>
    <dbReference type="NCBI Taxonomy" id="1099794"/>
    <lineage>
        <taxon>Bacteria</taxon>
        <taxon>Pseudomonadati</taxon>
        <taxon>Bacteroidota</taxon>
        <taxon>Saprospiria</taxon>
        <taxon>Saprospirales</taxon>
        <taxon>Haliscomenobacteraceae</taxon>
        <taxon>Portibacter</taxon>
    </lineage>
</organism>
<keyword evidence="1" id="KW-0812">Transmembrane</keyword>
<keyword evidence="1" id="KW-0472">Membrane</keyword>
<evidence type="ECO:0000256" key="2">
    <source>
        <dbReference type="SAM" id="SignalP"/>
    </source>
</evidence>
<dbReference type="Proteomes" id="UP001156666">
    <property type="component" value="Unassembled WGS sequence"/>
</dbReference>
<dbReference type="AlphaFoldDB" id="A0AA37WEN8"/>
<accession>A0AA37WEN8</accession>
<evidence type="ECO:0000256" key="1">
    <source>
        <dbReference type="SAM" id="Phobius"/>
    </source>
</evidence>
<proteinExistence type="predicted"/>
<keyword evidence="4" id="KW-1185">Reference proteome</keyword>
<protein>
    <recommendedName>
        <fullName evidence="5">CcmD family protein</fullName>
    </recommendedName>
</protein>
<evidence type="ECO:0000313" key="4">
    <source>
        <dbReference type="Proteomes" id="UP001156666"/>
    </source>
</evidence>
<keyword evidence="1" id="KW-1133">Transmembrane helix</keyword>
<reference evidence="3" key="1">
    <citation type="journal article" date="2014" name="Int. J. Syst. Evol. Microbiol.">
        <title>Complete genome sequence of Corynebacterium casei LMG S-19264T (=DSM 44701T), isolated from a smear-ripened cheese.</title>
        <authorList>
            <consortium name="US DOE Joint Genome Institute (JGI-PGF)"/>
            <person name="Walter F."/>
            <person name="Albersmeier A."/>
            <person name="Kalinowski J."/>
            <person name="Ruckert C."/>
        </authorList>
    </citation>
    <scope>NUCLEOTIDE SEQUENCE</scope>
    <source>
        <strain evidence="3">NBRC 108769</strain>
    </source>
</reference>
<reference evidence="3" key="2">
    <citation type="submission" date="2023-01" db="EMBL/GenBank/DDBJ databases">
        <title>Draft genome sequence of Portibacter lacus strain NBRC 108769.</title>
        <authorList>
            <person name="Sun Q."/>
            <person name="Mori K."/>
        </authorList>
    </citation>
    <scope>NUCLEOTIDE SEQUENCE</scope>
    <source>
        <strain evidence="3">NBRC 108769</strain>
    </source>
</reference>
<feature type="signal peptide" evidence="2">
    <location>
        <begin position="1"/>
        <end position="21"/>
    </location>
</feature>
<dbReference type="EMBL" id="BSOH01000005">
    <property type="protein sequence ID" value="GLR16290.1"/>
    <property type="molecule type" value="Genomic_DNA"/>
</dbReference>
<dbReference type="InterPro" id="IPR030888">
    <property type="entry name" value="Put_ccm"/>
</dbReference>
<dbReference type="NCBIfam" id="TIGR04391">
    <property type="entry name" value="CcmD_alt_fam"/>
    <property type="match status" value="1"/>
</dbReference>
<dbReference type="Pfam" id="PF20077">
    <property type="entry name" value="CcmD_alt"/>
    <property type="match status" value="1"/>
</dbReference>
<comment type="caution">
    <text evidence="3">The sequence shown here is derived from an EMBL/GenBank/DDBJ whole genome shotgun (WGS) entry which is preliminary data.</text>
</comment>
<name>A0AA37WEN8_9BACT</name>
<keyword evidence="2" id="KW-0732">Signal</keyword>
<gene>
    <name evidence="3" type="ORF">GCM10007940_09050</name>
</gene>
<evidence type="ECO:0000313" key="3">
    <source>
        <dbReference type="EMBL" id="GLR16290.1"/>
    </source>
</evidence>
<sequence>MKYKLLLVLAIISMSINTAFAHGDGPDFFRSIGKIYVVVGVMVITFIGITCFLIYIDRKIKKIENEISSHN</sequence>
<evidence type="ECO:0008006" key="5">
    <source>
        <dbReference type="Google" id="ProtNLM"/>
    </source>
</evidence>
<feature type="transmembrane region" description="Helical" evidence="1">
    <location>
        <begin position="37"/>
        <end position="56"/>
    </location>
</feature>
<dbReference type="RefSeq" id="WP_235293091.1">
    <property type="nucleotide sequence ID" value="NZ_BSOH01000005.1"/>
</dbReference>
<feature type="chain" id="PRO_5041270313" description="CcmD family protein" evidence="2">
    <location>
        <begin position="22"/>
        <end position="71"/>
    </location>
</feature>